<dbReference type="PANTHER" id="PTHR48050">
    <property type="entry name" value="STEROL 3-BETA-GLUCOSYLTRANSFERASE"/>
    <property type="match status" value="1"/>
</dbReference>
<evidence type="ECO:0000313" key="4">
    <source>
        <dbReference type="Proteomes" id="UP000652013"/>
    </source>
</evidence>
<dbReference type="RefSeq" id="WP_203939787.1">
    <property type="nucleotide sequence ID" value="NZ_BAAAGJ010000005.1"/>
</dbReference>
<dbReference type="EMBL" id="BOOY01000028">
    <property type="protein sequence ID" value="GIJ04561.1"/>
    <property type="molecule type" value="Genomic_DNA"/>
</dbReference>
<dbReference type="AlphaFoldDB" id="A0A8J3Y9N0"/>
<dbReference type="FunFam" id="3.40.50.2000:FF:000009">
    <property type="entry name" value="Sterol 3-beta-glucosyltransferase UGT80A2"/>
    <property type="match status" value="1"/>
</dbReference>
<keyword evidence="4" id="KW-1185">Reference proteome</keyword>
<dbReference type="InterPro" id="IPR050426">
    <property type="entry name" value="Glycosyltransferase_28"/>
</dbReference>
<evidence type="ECO:0000259" key="1">
    <source>
        <dbReference type="Pfam" id="PF03033"/>
    </source>
</evidence>
<sequence>MRVLIVTSGSMGDVAPYTGLAARLCGDGHEVTLATHAPFADAVRAAGTAFHPLPGDLRAVLPQAHGQDGERSGTGPRALAQLLRIAHPLIAELGDGIAAAAEATRPQAMLLSTMVAPLGYQVAEAAGVPWAGAFLQPIAPTGAFGSVLLGGRSVGAPGNRALTAAALTVSQGLYRGPVMDLRRSLGLPRQGLRRLRARQDGGRFPTFHGFSTAVVPRPRDWRPQLEVVGYWWPAPRPGWTPPPELAAFLTAGPPPVFVGFGSMATGQGERLAGTVRAAVERAGVRAVVQAGWSGLDVGGDDRVLSIGEVPHDWLFPRVAAVVHHAGAGTTAAGLRAGVPAVAVPVLADQPFWAARLHALGAAPPPLPLRRLTADTLAAAITEARRDDYARCARGVSRRLATEDGTARVADWIRNRE</sequence>
<dbReference type="InterPro" id="IPR002213">
    <property type="entry name" value="UDP_glucos_trans"/>
</dbReference>
<dbReference type="CDD" id="cd03784">
    <property type="entry name" value="GT1_Gtf-like"/>
    <property type="match status" value="1"/>
</dbReference>
<dbReference type="Gene3D" id="3.40.50.2000">
    <property type="entry name" value="Glycogen Phosphorylase B"/>
    <property type="match status" value="2"/>
</dbReference>
<accession>A0A8J3Y9N0</accession>
<dbReference type="InterPro" id="IPR010610">
    <property type="entry name" value="EryCIII-like_C"/>
</dbReference>
<dbReference type="SUPFAM" id="SSF53756">
    <property type="entry name" value="UDP-Glycosyltransferase/glycogen phosphorylase"/>
    <property type="match status" value="1"/>
</dbReference>
<dbReference type="InterPro" id="IPR004276">
    <property type="entry name" value="GlycoTrans_28_N"/>
</dbReference>
<reference evidence="3" key="1">
    <citation type="submission" date="2021-01" db="EMBL/GenBank/DDBJ databases">
        <title>Whole genome shotgun sequence of Spirilliplanes yamanashiensis NBRC 15828.</title>
        <authorList>
            <person name="Komaki H."/>
            <person name="Tamura T."/>
        </authorList>
    </citation>
    <scope>NUCLEOTIDE SEQUENCE</scope>
    <source>
        <strain evidence="3">NBRC 15828</strain>
    </source>
</reference>
<keyword evidence="3" id="KW-0808">Transferase</keyword>
<organism evidence="3 4">
    <name type="scientific">Spirilliplanes yamanashiensis</name>
    <dbReference type="NCBI Taxonomy" id="42233"/>
    <lineage>
        <taxon>Bacteria</taxon>
        <taxon>Bacillati</taxon>
        <taxon>Actinomycetota</taxon>
        <taxon>Actinomycetes</taxon>
        <taxon>Micromonosporales</taxon>
        <taxon>Micromonosporaceae</taxon>
        <taxon>Spirilliplanes</taxon>
    </lineage>
</organism>
<dbReference type="GO" id="GO:0008194">
    <property type="term" value="F:UDP-glycosyltransferase activity"/>
    <property type="evidence" value="ECO:0007669"/>
    <property type="project" value="InterPro"/>
</dbReference>
<comment type="caution">
    <text evidence="3">The sequence shown here is derived from an EMBL/GenBank/DDBJ whole genome shotgun (WGS) entry which is preliminary data.</text>
</comment>
<dbReference type="Proteomes" id="UP000652013">
    <property type="component" value="Unassembled WGS sequence"/>
</dbReference>
<feature type="domain" description="Erythromycin biosynthesis protein CIII-like C-terminal" evidence="2">
    <location>
        <begin position="303"/>
        <end position="402"/>
    </location>
</feature>
<dbReference type="GO" id="GO:0005975">
    <property type="term" value="P:carbohydrate metabolic process"/>
    <property type="evidence" value="ECO:0007669"/>
    <property type="project" value="InterPro"/>
</dbReference>
<evidence type="ECO:0000259" key="2">
    <source>
        <dbReference type="Pfam" id="PF06722"/>
    </source>
</evidence>
<dbReference type="Pfam" id="PF03033">
    <property type="entry name" value="Glyco_transf_28"/>
    <property type="match status" value="1"/>
</dbReference>
<dbReference type="GO" id="GO:0033072">
    <property type="term" value="P:vancomycin biosynthetic process"/>
    <property type="evidence" value="ECO:0007669"/>
    <property type="project" value="UniProtKB-ARBA"/>
</dbReference>
<dbReference type="PANTHER" id="PTHR48050:SF13">
    <property type="entry name" value="STEROL 3-BETA-GLUCOSYLTRANSFERASE UGT80A2"/>
    <property type="match status" value="1"/>
</dbReference>
<dbReference type="GO" id="GO:0016758">
    <property type="term" value="F:hexosyltransferase activity"/>
    <property type="evidence" value="ECO:0007669"/>
    <property type="project" value="InterPro"/>
</dbReference>
<proteinExistence type="predicted"/>
<name>A0A8J3Y9N0_9ACTN</name>
<feature type="domain" description="Glycosyltransferase family 28 N-terminal" evidence="1">
    <location>
        <begin position="3"/>
        <end position="66"/>
    </location>
</feature>
<evidence type="ECO:0000313" key="3">
    <source>
        <dbReference type="EMBL" id="GIJ04561.1"/>
    </source>
</evidence>
<protein>
    <submittedName>
        <fullName evidence="3">Glycosyl transferase</fullName>
    </submittedName>
</protein>
<dbReference type="Pfam" id="PF06722">
    <property type="entry name" value="EryCIII-like_C"/>
    <property type="match status" value="1"/>
</dbReference>
<gene>
    <name evidence="3" type="ORF">Sya03_39130</name>
</gene>